<keyword evidence="1" id="KW-1133">Transmembrane helix</keyword>
<dbReference type="OrthoDB" id="51886at2759"/>
<sequence length="491" mass="55522">MSPLPKSVRLVPQRTAAVPKLSDVLQEISFGGNSTLRWQALRRLQQLLEGHQGIQALDQGADRMLAWQLTQHAEDKEPVALILECLYLLWTQCPADRLIQSAHDLVDILPWLVHAWQCFSDDSHIVEKVLSIFRIWSKIKDSQIKSKLIRSGVVKCIKTSLCANPMTVCGLIKDLTFRASGPDKEYLYSSLKQEILSSCQNERSSIVEAMTATLWNSAAEHGIGKSMAMDSVVWDTLHRIRQTWSGRNNGLAIVRHWSSILGNIVAIAILETNDSACVKLIQKQHWLVPQLLDTLQAESDCDLRRRCTRTIRCLLSCSWGRQFIMDHGDATIITNVLSSLATNQSNDSDTRVQACQAVRSMLLVDNGVRECDVAASFLGILEDRNVESKLAVNVLQILSTMIAEGKWEPDLTALSDIFLPRISSILIFEWTISRSTICLALLNSFFWIASLFYLNLLDQILKIRGNMPWKLRRTWLLNQQRKNVWRGMTGC</sequence>
<evidence type="ECO:0000313" key="2">
    <source>
        <dbReference type="EMBL" id="GAX22321.1"/>
    </source>
</evidence>
<organism evidence="2 3">
    <name type="scientific">Fistulifera solaris</name>
    <name type="common">Oleaginous diatom</name>
    <dbReference type="NCBI Taxonomy" id="1519565"/>
    <lineage>
        <taxon>Eukaryota</taxon>
        <taxon>Sar</taxon>
        <taxon>Stramenopiles</taxon>
        <taxon>Ochrophyta</taxon>
        <taxon>Bacillariophyta</taxon>
        <taxon>Bacillariophyceae</taxon>
        <taxon>Bacillariophycidae</taxon>
        <taxon>Naviculales</taxon>
        <taxon>Naviculaceae</taxon>
        <taxon>Fistulifera</taxon>
    </lineage>
</organism>
<reference evidence="2 3" key="1">
    <citation type="journal article" date="2015" name="Plant Cell">
        <title>Oil accumulation by the oleaginous diatom Fistulifera solaris as revealed by the genome and transcriptome.</title>
        <authorList>
            <person name="Tanaka T."/>
            <person name="Maeda Y."/>
            <person name="Veluchamy A."/>
            <person name="Tanaka M."/>
            <person name="Abida H."/>
            <person name="Marechal E."/>
            <person name="Bowler C."/>
            <person name="Muto M."/>
            <person name="Sunaga Y."/>
            <person name="Tanaka M."/>
            <person name="Yoshino T."/>
            <person name="Taniguchi T."/>
            <person name="Fukuda Y."/>
            <person name="Nemoto M."/>
            <person name="Matsumoto M."/>
            <person name="Wong P.S."/>
            <person name="Aburatani S."/>
            <person name="Fujibuchi W."/>
        </authorList>
    </citation>
    <scope>NUCLEOTIDE SEQUENCE [LARGE SCALE GENOMIC DNA]</scope>
    <source>
        <strain evidence="2 3">JPCC DA0580</strain>
    </source>
</reference>
<dbReference type="InterPro" id="IPR011989">
    <property type="entry name" value="ARM-like"/>
</dbReference>
<name>A0A1Z5K868_FISSO</name>
<keyword evidence="1" id="KW-0812">Transmembrane</keyword>
<dbReference type="Proteomes" id="UP000198406">
    <property type="component" value="Unassembled WGS sequence"/>
</dbReference>
<keyword evidence="1" id="KW-0472">Membrane</keyword>
<evidence type="ECO:0000313" key="3">
    <source>
        <dbReference type="Proteomes" id="UP000198406"/>
    </source>
</evidence>
<feature type="transmembrane region" description="Helical" evidence="1">
    <location>
        <begin position="439"/>
        <end position="457"/>
    </location>
</feature>
<dbReference type="InterPro" id="IPR016024">
    <property type="entry name" value="ARM-type_fold"/>
</dbReference>
<evidence type="ECO:0000256" key="1">
    <source>
        <dbReference type="SAM" id="Phobius"/>
    </source>
</evidence>
<protein>
    <submittedName>
        <fullName evidence="2">Uncharacterized protein</fullName>
    </submittedName>
</protein>
<dbReference type="SUPFAM" id="SSF48371">
    <property type="entry name" value="ARM repeat"/>
    <property type="match status" value="1"/>
</dbReference>
<accession>A0A1Z5K868</accession>
<dbReference type="InParanoid" id="A0A1Z5K868"/>
<dbReference type="Gene3D" id="1.25.10.10">
    <property type="entry name" value="Leucine-rich Repeat Variant"/>
    <property type="match status" value="2"/>
</dbReference>
<comment type="caution">
    <text evidence="2">The sequence shown here is derived from an EMBL/GenBank/DDBJ whole genome shotgun (WGS) entry which is preliminary data.</text>
</comment>
<dbReference type="EMBL" id="BDSP01000182">
    <property type="protein sequence ID" value="GAX22321.1"/>
    <property type="molecule type" value="Genomic_DNA"/>
</dbReference>
<keyword evidence="3" id="KW-1185">Reference proteome</keyword>
<dbReference type="AlphaFoldDB" id="A0A1Z5K868"/>
<proteinExistence type="predicted"/>
<gene>
    <name evidence="2" type="ORF">FisN_3Hh473</name>
</gene>